<sequence>MRKTRRFGDTAGDWSSVEIGVNPAANYRCRIMHRKELSRKLSQGARSRRLKLAGAPSPNASQQFHAEDLSKSIGKLSKFWIPEGNV</sequence>
<dbReference type="Proteomes" id="UP001597349">
    <property type="component" value="Unassembled WGS sequence"/>
</dbReference>
<gene>
    <name evidence="2" type="ORF">ACFSQT_10345</name>
    <name evidence="3" type="ORF">ACFSQT_34740</name>
</gene>
<evidence type="ECO:0000313" key="2">
    <source>
        <dbReference type="EMBL" id="MFD2053472.1"/>
    </source>
</evidence>
<organism evidence="2 4">
    <name type="scientific">Mesorhizobium calcicola</name>
    <dbReference type="NCBI Taxonomy" id="1300310"/>
    <lineage>
        <taxon>Bacteria</taxon>
        <taxon>Pseudomonadati</taxon>
        <taxon>Pseudomonadota</taxon>
        <taxon>Alphaproteobacteria</taxon>
        <taxon>Hyphomicrobiales</taxon>
        <taxon>Phyllobacteriaceae</taxon>
        <taxon>Mesorhizobium</taxon>
    </lineage>
</organism>
<reference evidence="2" key="3">
    <citation type="submission" date="2024-09" db="EMBL/GenBank/DDBJ databases">
        <authorList>
            <person name="Sun Q."/>
            <person name="Mori K."/>
        </authorList>
    </citation>
    <scope>NUCLEOTIDE SEQUENCE</scope>
    <source>
        <strain evidence="2">ICMP 19560</strain>
    </source>
</reference>
<evidence type="ECO:0000313" key="3">
    <source>
        <dbReference type="EMBL" id="MFD2058055.1"/>
    </source>
</evidence>
<evidence type="ECO:0000313" key="4">
    <source>
        <dbReference type="Proteomes" id="UP001597349"/>
    </source>
</evidence>
<evidence type="ECO:0000256" key="1">
    <source>
        <dbReference type="SAM" id="MobiDB-lite"/>
    </source>
</evidence>
<dbReference type="EMBL" id="JBHUGY010000068">
    <property type="protein sequence ID" value="MFD2058055.1"/>
    <property type="molecule type" value="Genomic_DNA"/>
</dbReference>
<keyword evidence="4" id="KW-1185">Reference proteome</keyword>
<proteinExistence type="predicted"/>
<reference evidence="4" key="2">
    <citation type="journal article" date="2019" name="Int. J. Syst. Evol. Microbiol.">
        <title>The Global Catalogue of Microorganisms (GCM) 10K type strain sequencing project: providing services to taxonomists for standard genome sequencing and annotation.</title>
        <authorList>
            <consortium name="The Broad Institute Genomics Platform"/>
            <consortium name="The Broad Institute Genome Sequencing Center for Infectious Disease"/>
            <person name="Wu L."/>
            <person name="Ma J."/>
        </authorList>
    </citation>
    <scope>NUCLEOTIDE SEQUENCE [LARGE SCALE GENOMIC DNA]</scope>
    <source>
        <strain evidence="4">CGMCC 1.16226</strain>
    </source>
</reference>
<reference evidence="2" key="1">
    <citation type="journal article" date="2014" name="Int. J. Syst. Evol. Microbiol.">
        <title>Complete genome of a new Firmicutes species belonging to the dominant human colonic microbiota ('Ruminococcus bicirculans') reveals two chromosomes and a selective capacity to utilize plant glucans.</title>
        <authorList>
            <consortium name="NISC Comparative Sequencing Program"/>
            <person name="Wegmann U."/>
            <person name="Louis P."/>
            <person name="Goesmann A."/>
            <person name="Henrissat B."/>
            <person name="Duncan S.H."/>
            <person name="Flint H.J."/>
        </authorList>
    </citation>
    <scope>NUCLEOTIDE SEQUENCE</scope>
    <source>
        <strain evidence="2">ICMP 19560</strain>
    </source>
</reference>
<feature type="region of interest" description="Disordered" evidence="1">
    <location>
        <begin position="40"/>
        <end position="66"/>
    </location>
</feature>
<dbReference type="EMBL" id="JBHUGY010000017">
    <property type="protein sequence ID" value="MFD2053472.1"/>
    <property type="molecule type" value="Genomic_DNA"/>
</dbReference>
<comment type="caution">
    <text evidence="2">The sequence shown here is derived from an EMBL/GenBank/DDBJ whole genome shotgun (WGS) entry which is preliminary data.</text>
</comment>
<protein>
    <submittedName>
        <fullName evidence="2">Uncharacterized protein</fullName>
    </submittedName>
</protein>
<dbReference type="RefSeq" id="WP_379018207.1">
    <property type="nucleotide sequence ID" value="NZ_JBHUGY010000017.1"/>
</dbReference>
<accession>A0ABW4WDJ2</accession>
<name>A0ABW4WDJ2_9HYPH</name>